<evidence type="ECO:0000259" key="2">
    <source>
        <dbReference type="Pfam" id="PF00868"/>
    </source>
</evidence>
<organism evidence="3 4">
    <name type="scientific">Urocitellus parryii</name>
    <name type="common">Arctic ground squirrel</name>
    <name type="synonym">Spermophilus parryii</name>
    <dbReference type="NCBI Taxonomy" id="9999"/>
    <lineage>
        <taxon>Eukaryota</taxon>
        <taxon>Metazoa</taxon>
        <taxon>Chordata</taxon>
        <taxon>Craniata</taxon>
        <taxon>Vertebrata</taxon>
        <taxon>Euteleostomi</taxon>
        <taxon>Mammalia</taxon>
        <taxon>Eutheria</taxon>
        <taxon>Euarchontoglires</taxon>
        <taxon>Glires</taxon>
        <taxon>Rodentia</taxon>
        <taxon>Sciuromorpha</taxon>
        <taxon>Sciuridae</taxon>
        <taxon>Xerinae</taxon>
        <taxon>Marmotini</taxon>
        <taxon>Urocitellus</taxon>
    </lineage>
</organism>
<evidence type="ECO:0000313" key="3">
    <source>
        <dbReference type="Ensembl" id="ENSUPAP00010005145.1"/>
    </source>
</evidence>
<dbReference type="Gene3D" id="2.60.40.10">
    <property type="entry name" value="Immunoglobulins"/>
    <property type="match status" value="1"/>
</dbReference>
<dbReference type="Pfam" id="PF00868">
    <property type="entry name" value="Transglut_N"/>
    <property type="match status" value="1"/>
</dbReference>
<accession>A0A8D2GWD1</accession>
<dbReference type="AlphaFoldDB" id="A0A8D2GWD1"/>
<reference evidence="3" key="1">
    <citation type="submission" date="2025-08" db="UniProtKB">
        <authorList>
            <consortium name="Ensembl"/>
        </authorList>
    </citation>
    <scope>IDENTIFICATION</scope>
</reference>
<dbReference type="InterPro" id="IPR014756">
    <property type="entry name" value="Ig_E-set"/>
</dbReference>
<dbReference type="InterPro" id="IPR050779">
    <property type="entry name" value="Transglutaminase"/>
</dbReference>
<dbReference type="GO" id="GO:0003810">
    <property type="term" value="F:protein-glutamine gamma-glutamyltransferase activity"/>
    <property type="evidence" value="ECO:0007669"/>
    <property type="project" value="TreeGrafter"/>
</dbReference>
<dbReference type="InterPro" id="IPR013783">
    <property type="entry name" value="Ig-like_fold"/>
</dbReference>
<sequence>MSSCCHSKVKRWTWARLSGNFFGIPNKTRVPERHIDPLLSKRTQSLPWGGPFPFAFHRLIPLTLSNLSEIFLTGSQESDISPFGPPSENKMVCELCSHSQVLLLLRTGCYPQENKGTYIPVPVVPELQKGKWGAKVIMNEDRSVRLSIQSSPECIVGKFRMYVAIWTPYGILRTRGNPETDTYILFNPWCEDKGEEYVLNDIGVIFYGDFNDIKSRSWSYGQVSRLKFVIVRAFLVNIFFLQLHNLSAETTYLPLMTNVTEIRDSVDVMAPIEKYFAS</sequence>
<dbReference type="Ensembl" id="ENSUPAT00010005901.1">
    <property type="protein sequence ID" value="ENSUPAP00010005145.1"/>
    <property type="gene ID" value="ENSUPAG00010004166.1"/>
</dbReference>
<feature type="domain" description="Transglutaminase N-terminal" evidence="2">
    <location>
        <begin position="99"/>
        <end position="165"/>
    </location>
</feature>
<reference evidence="3" key="2">
    <citation type="submission" date="2025-09" db="UniProtKB">
        <authorList>
            <consortium name="Ensembl"/>
        </authorList>
    </citation>
    <scope>IDENTIFICATION</scope>
</reference>
<comment type="similarity">
    <text evidence="1">Belongs to the transglutaminase superfamily. Transglutaminase family.</text>
</comment>
<proteinExistence type="inferred from homology"/>
<dbReference type="Gene3D" id="3.90.260.10">
    <property type="entry name" value="Transglutaminase-like"/>
    <property type="match status" value="1"/>
</dbReference>
<dbReference type="GeneTree" id="ENSGT01050000244939"/>
<keyword evidence="4" id="KW-1185">Reference proteome</keyword>
<dbReference type="PANTHER" id="PTHR11590:SF42">
    <property type="entry name" value="COAGULATION FACTOR XIII A CHAIN"/>
    <property type="match status" value="1"/>
</dbReference>
<dbReference type="GO" id="GO:0072378">
    <property type="term" value="P:blood coagulation, fibrin clot formation"/>
    <property type="evidence" value="ECO:0007669"/>
    <property type="project" value="TreeGrafter"/>
</dbReference>
<dbReference type="InterPro" id="IPR036985">
    <property type="entry name" value="Transglutaminase-like_sf"/>
</dbReference>
<dbReference type="PANTHER" id="PTHR11590">
    <property type="entry name" value="PROTEIN-GLUTAMINE GAMMA-GLUTAMYLTRANSFERASE"/>
    <property type="match status" value="1"/>
</dbReference>
<name>A0A8D2GWD1_UROPR</name>
<dbReference type="SUPFAM" id="SSF81296">
    <property type="entry name" value="E set domains"/>
    <property type="match status" value="1"/>
</dbReference>
<dbReference type="Proteomes" id="UP000694417">
    <property type="component" value="Unplaced"/>
</dbReference>
<dbReference type="InterPro" id="IPR001102">
    <property type="entry name" value="Transglutaminase_N"/>
</dbReference>
<evidence type="ECO:0000256" key="1">
    <source>
        <dbReference type="ARBA" id="ARBA00005968"/>
    </source>
</evidence>
<evidence type="ECO:0000313" key="4">
    <source>
        <dbReference type="Proteomes" id="UP000694417"/>
    </source>
</evidence>
<protein>
    <recommendedName>
        <fullName evidence="2">Transglutaminase N-terminal domain-containing protein</fullName>
    </recommendedName>
</protein>